<accession>A0A7N4NWC0</accession>
<dbReference type="GeneTree" id="ENSGT00440000037341"/>
<evidence type="ECO:0000256" key="2">
    <source>
        <dbReference type="SAM" id="MobiDB-lite"/>
    </source>
</evidence>
<feature type="region of interest" description="Disordered" evidence="2">
    <location>
        <begin position="105"/>
        <end position="125"/>
    </location>
</feature>
<dbReference type="FunCoup" id="A0A7N4NWC0">
    <property type="interactions" value="19"/>
</dbReference>
<reference evidence="3" key="2">
    <citation type="submission" date="2025-08" db="UniProtKB">
        <authorList>
            <consortium name="Ensembl"/>
        </authorList>
    </citation>
    <scope>IDENTIFICATION</scope>
</reference>
<dbReference type="InterPro" id="IPR018797">
    <property type="entry name" value="FAM98"/>
</dbReference>
<dbReference type="PANTHER" id="PTHR31353:SF10">
    <property type="entry name" value="PROTEIN FAM98C"/>
    <property type="match status" value="1"/>
</dbReference>
<name>A0A7N4NWC0_SARHA</name>
<dbReference type="Pfam" id="PF10239">
    <property type="entry name" value="DUF2465"/>
    <property type="match status" value="1"/>
</dbReference>
<dbReference type="Proteomes" id="UP000007648">
    <property type="component" value="Unassembled WGS sequence"/>
</dbReference>
<evidence type="ECO:0000313" key="4">
    <source>
        <dbReference type="Proteomes" id="UP000007648"/>
    </source>
</evidence>
<reference evidence="3 4" key="1">
    <citation type="journal article" date="2011" name="Proc. Natl. Acad. Sci. U.S.A.">
        <title>Genetic diversity and population structure of the endangered marsupial Sarcophilus harrisii (Tasmanian devil).</title>
        <authorList>
            <person name="Miller W."/>
            <person name="Hayes V.M."/>
            <person name="Ratan A."/>
            <person name="Petersen D.C."/>
            <person name="Wittekindt N.E."/>
            <person name="Miller J."/>
            <person name="Walenz B."/>
            <person name="Knight J."/>
            <person name="Qi J."/>
            <person name="Zhao F."/>
            <person name="Wang Q."/>
            <person name="Bedoya-Reina O.C."/>
            <person name="Katiyar N."/>
            <person name="Tomsho L.P."/>
            <person name="Kasson L.M."/>
            <person name="Hardie R.A."/>
            <person name="Woodbridge P."/>
            <person name="Tindall E.A."/>
            <person name="Bertelsen M.F."/>
            <person name="Dixon D."/>
            <person name="Pyecroft S."/>
            <person name="Helgen K.M."/>
            <person name="Lesk A.M."/>
            <person name="Pringle T.H."/>
            <person name="Patterson N."/>
            <person name="Zhang Y."/>
            <person name="Kreiss A."/>
            <person name="Woods G.M."/>
            <person name="Jones M.E."/>
            <person name="Schuster S.C."/>
        </authorList>
    </citation>
    <scope>NUCLEOTIDE SEQUENCE [LARGE SCALE GENOMIC DNA]</scope>
</reference>
<reference evidence="3" key="3">
    <citation type="submission" date="2025-09" db="UniProtKB">
        <authorList>
            <consortium name="Ensembl"/>
        </authorList>
    </citation>
    <scope>IDENTIFICATION</scope>
</reference>
<sequence>MAGSAEEEVAWLTRAVQALGCAADSPGKGAGPEAEAEAGARLAEAAARGASCAHFRALCARLAAQLGALGALKEGAALSAGDADGERSPGAAGRGRGVARPSARGCVWEAPPQPSAAPPPAGPETEDCFLLELSDLLRELHCPDRALTTGNPTARLRDPGSSLRLLRFLLSELQAARLLSLRSPAAPCHAEAQEEAQGELALTLQALGMPQPKPGTSASQLLRDVHAKISDLLPSLPPGHLEPLLTQPLDAPRWEALSNLSSCLQDQYCYRRRLMLTRLDLTASAFHWTERAQTQGTAMTNVLNPLRQGLAPESDISLAHVLASRADLSRLVPATGRAARLVTCCPINKVLMGPVPDRGGRPNELEAPMPTWQSRREAGHQRWARKKKRR</sequence>
<organism evidence="3 4">
    <name type="scientific">Sarcophilus harrisii</name>
    <name type="common">Tasmanian devil</name>
    <name type="synonym">Sarcophilus laniarius</name>
    <dbReference type="NCBI Taxonomy" id="9305"/>
    <lineage>
        <taxon>Eukaryota</taxon>
        <taxon>Metazoa</taxon>
        <taxon>Chordata</taxon>
        <taxon>Craniata</taxon>
        <taxon>Vertebrata</taxon>
        <taxon>Euteleostomi</taxon>
        <taxon>Mammalia</taxon>
        <taxon>Metatheria</taxon>
        <taxon>Dasyuromorphia</taxon>
        <taxon>Dasyuridae</taxon>
        <taxon>Sarcophilus</taxon>
    </lineage>
</organism>
<gene>
    <name evidence="3" type="primary">FAM98C</name>
</gene>
<proteinExistence type="inferred from homology"/>
<protein>
    <submittedName>
        <fullName evidence="3">Family with sequence similarity 98 member C</fullName>
    </submittedName>
</protein>
<dbReference type="Ensembl" id="ENSSHAT00000028953.1">
    <property type="protein sequence ID" value="ENSSHAP00000028733.1"/>
    <property type="gene ID" value="ENSSHAG00000028971.1"/>
</dbReference>
<feature type="compositionally biased region" description="Pro residues" evidence="2">
    <location>
        <begin position="111"/>
        <end position="122"/>
    </location>
</feature>
<dbReference type="InParanoid" id="A0A7N4NWC0"/>
<keyword evidence="4" id="KW-1185">Reference proteome</keyword>
<dbReference type="AlphaFoldDB" id="A0A7N4NWC0"/>
<feature type="region of interest" description="Disordered" evidence="2">
    <location>
        <begin position="353"/>
        <end position="390"/>
    </location>
</feature>
<dbReference type="GO" id="GO:0072669">
    <property type="term" value="C:tRNA-splicing ligase complex"/>
    <property type="evidence" value="ECO:0007669"/>
    <property type="project" value="TreeGrafter"/>
</dbReference>
<evidence type="ECO:0000256" key="1">
    <source>
        <dbReference type="ARBA" id="ARBA00007218"/>
    </source>
</evidence>
<dbReference type="PANTHER" id="PTHR31353">
    <property type="entry name" value="FAM98"/>
    <property type="match status" value="1"/>
</dbReference>
<feature type="region of interest" description="Disordered" evidence="2">
    <location>
        <begin position="79"/>
        <end position="98"/>
    </location>
</feature>
<evidence type="ECO:0000313" key="3">
    <source>
        <dbReference type="Ensembl" id="ENSSHAP00000028733.1"/>
    </source>
</evidence>
<comment type="similarity">
    <text evidence="1">Belongs to the FAM98 family.</text>
</comment>